<evidence type="ECO:0008006" key="6">
    <source>
        <dbReference type="Google" id="ProtNLM"/>
    </source>
</evidence>
<keyword evidence="5" id="KW-1185">Reference proteome</keyword>
<feature type="transmembrane region" description="Helical" evidence="2">
    <location>
        <begin position="130"/>
        <end position="149"/>
    </location>
</feature>
<feature type="transmembrane region" description="Helical" evidence="2">
    <location>
        <begin position="221"/>
        <end position="240"/>
    </location>
</feature>
<name>A0A9P3QCN6_9MYCO</name>
<dbReference type="Proteomes" id="UP001165663">
    <property type="component" value="Unassembled WGS sequence"/>
</dbReference>
<evidence type="ECO:0000313" key="3">
    <source>
        <dbReference type="EMBL" id="GLB85876.1"/>
    </source>
</evidence>
<feature type="compositionally biased region" description="Basic and acidic residues" evidence="1">
    <location>
        <begin position="31"/>
        <end position="45"/>
    </location>
</feature>
<keyword evidence="2" id="KW-1133">Transmembrane helix</keyword>
<keyword evidence="2" id="KW-0812">Transmembrane</keyword>
<sequence length="277" mass="29069">MLPEPRPAARTLAWGEALPERGTMSFRRNKSAPDQRAAGEGDTGGRPKASTRALAQVLERSSHIQGPAADAYVSRLRRTYPGADPAEIVGKLEKRFLSVVTASGAAVGATATFPGIGTLAALSAAAGETAVFLEATALFVLAVASVYGIPLDHRERRRALVLAVLVGENSKSAVADLIGGGRTKGAWVSESVASLPLPAISKLNTRMFKYFVKRFALKRGALMFGKLMPVGIGAIIGAIGNRMIGKKLVRNAQSAFGPAPARWPVTLHLLPPVRDAG</sequence>
<dbReference type="AlphaFoldDB" id="A0A9P3QCN6"/>
<comment type="caution">
    <text evidence="4">The sequence shown here is derived from an EMBL/GenBank/DDBJ whole genome shotgun (WGS) entry which is preliminary data.</text>
</comment>
<dbReference type="EMBL" id="BRZI01000078">
    <property type="protein sequence ID" value="GLD33400.1"/>
    <property type="molecule type" value="Genomic_DNA"/>
</dbReference>
<dbReference type="Proteomes" id="UP001064782">
    <property type="component" value="Unassembled WGS sequence"/>
</dbReference>
<feature type="region of interest" description="Disordered" evidence="1">
    <location>
        <begin position="1"/>
        <end position="50"/>
    </location>
</feature>
<feature type="transmembrane region" description="Helical" evidence="2">
    <location>
        <begin position="96"/>
        <end position="124"/>
    </location>
</feature>
<reference evidence="4" key="1">
    <citation type="submission" date="2022-08" db="EMBL/GenBank/DDBJ databases">
        <title>Mycobacterium kiyosense sp. nov., scotochromogenic slow-glowing species isolated from respiratory specimens.</title>
        <authorList>
            <person name="Fukano H."/>
            <person name="Kazumi Y."/>
            <person name="Sakagami N."/>
            <person name="Ato M."/>
            <person name="Mitarai S."/>
            <person name="Hoshino Y."/>
        </authorList>
    </citation>
    <scope>NUCLEOTIDE SEQUENCE</scope>
    <source>
        <strain evidence="4">1413</strain>
        <strain evidence="3">SRL2020-028</strain>
    </source>
</reference>
<organism evidence="4 5">
    <name type="scientific">Mycobacterium kiyosense</name>
    <dbReference type="NCBI Taxonomy" id="2871094"/>
    <lineage>
        <taxon>Bacteria</taxon>
        <taxon>Bacillati</taxon>
        <taxon>Actinomycetota</taxon>
        <taxon>Actinomycetes</taxon>
        <taxon>Mycobacteriales</taxon>
        <taxon>Mycobacteriaceae</taxon>
        <taxon>Mycobacterium</taxon>
    </lineage>
</organism>
<protein>
    <recommendedName>
        <fullName evidence="6">EcsC family protein</fullName>
    </recommendedName>
</protein>
<keyword evidence="2" id="KW-0472">Membrane</keyword>
<accession>A0A9P3QCN6</accession>
<evidence type="ECO:0000313" key="4">
    <source>
        <dbReference type="EMBL" id="GLD33400.1"/>
    </source>
</evidence>
<evidence type="ECO:0000256" key="2">
    <source>
        <dbReference type="SAM" id="Phobius"/>
    </source>
</evidence>
<proteinExistence type="predicted"/>
<evidence type="ECO:0000313" key="5">
    <source>
        <dbReference type="Proteomes" id="UP001064782"/>
    </source>
</evidence>
<dbReference type="EMBL" id="BRXE01000104">
    <property type="protein sequence ID" value="GLB85876.1"/>
    <property type="molecule type" value="Genomic_DNA"/>
</dbReference>
<gene>
    <name evidence="4" type="ORF">Mkiyose1413_52830</name>
    <name evidence="3" type="ORF">SRL2020028_51320</name>
</gene>
<evidence type="ECO:0000256" key="1">
    <source>
        <dbReference type="SAM" id="MobiDB-lite"/>
    </source>
</evidence>